<gene>
    <name evidence="6" type="ORF">DRW31_21370</name>
</gene>
<reference evidence="6" key="1">
    <citation type="submission" date="2018-07" db="EMBL/GenBank/DDBJ databases">
        <authorList>
            <person name="Ashton P.M."/>
            <person name="Dallman T."/>
            <person name="Nair S."/>
            <person name="De Pinna E."/>
            <person name="Peters T."/>
            <person name="Grant K."/>
        </authorList>
    </citation>
    <scope>NUCLEOTIDE SEQUENCE [LARGE SCALE GENOMIC DNA]</scope>
    <source>
        <strain evidence="6">561031</strain>
    </source>
</reference>
<keyword evidence="4" id="KW-1133">Transmembrane helix</keyword>
<dbReference type="InterPro" id="IPR023353">
    <property type="entry name" value="LemA-like_dom_sf"/>
</dbReference>
<dbReference type="PANTHER" id="PTHR34478:SF2">
    <property type="entry name" value="MEMBRANE PROTEIN"/>
    <property type="match status" value="1"/>
</dbReference>
<comment type="similarity">
    <text evidence="2">Belongs to the LemA family.</text>
</comment>
<evidence type="ECO:0000313" key="6">
    <source>
        <dbReference type="EMBL" id="MLU14752.1"/>
    </source>
</evidence>
<dbReference type="EMBL" id="RVGV01000080">
    <property type="protein sequence ID" value="MLU14752.1"/>
    <property type="molecule type" value="Genomic_DNA"/>
</dbReference>
<evidence type="ECO:0000256" key="5">
    <source>
        <dbReference type="ARBA" id="ARBA00023136"/>
    </source>
</evidence>
<dbReference type="SUPFAM" id="SSF140478">
    <property type="entry name" value="LemA-like"/>
    <property type="match status" value="1"/>
</dbReference>
<dbReference type="PANTHER" id="PTHR34478">
    <property type="entry name" value="PROTEIN LEMA"/>
    <property type="match status" value="1"/>
</dbReference>
<dbReference type="Gene3D" id="1.20.1440.20">
    <property type="entry name" value="LemA-like domain"/>
    <property type="match status" value="1"/>
</dbReference>
<comment type="caution">
    <text evidence="6">The sequence shown here is derived from an EMBL/GenBank/DDBJ whole genome shotgun (WGS) entry which is preliminary data.</text>
</comment>
<dbReference type="Proteomes" id="UP000839527">
    <property type="component" value="Unassembled WGS sequence"/>
</dbReference>
<dbReference type="InterPro" id="IPR007156">
    <property type="entry name" value="MamQ_LemA"/>
</dbReference>
<comment type="subcellular location">
    <subcellularLocation>
        <location evidence="1">Membrane</location>
        <topology evidence="1">Single-pass membrane protein</topology>
    </subcellularLocation>
</comment>
<dbReference type="GO" id="GO:0016020">
    <property type="term" value="C:membrane"/>
    <property type="evidence" value="ECO:0007669"/>
    <property type="project" value="UniProtKB-SubCell"/>
</dbReference>
<evidence type="ECO:0000256" key="3">
    <source>
        <dbReference type="ARBA" id="ARBA00022692"/>
    </source>
</evidence>
<keyword evidence="3" id="KW-0812">Transmembrane</keyword>
<dbReference type="AlphaFoldDB" id="A0A403M7Q3"/>
<accession>A0A403M7Q3</accession>
<evidence type="ECO:0000256" key="2">
    <source>
        <dbReference type="ARBA" id="ARBA00008854"/>
    </source>
</evidence>
<dbReference type="Pfam" id="PF04011">
    <property type="entry name" value="LemA"/>
    <property type="match status" value="1"/>
</dbReference>
<evidence type="ECO:0000256" key="1">
    <source>
        <dbReference type="ARBA" id="ARBA00004167"/>
    </source>
</evidence>
<organism evidence="6">
    <name type="scientific">Shigella dysenteriae</name>
    <dbReference type="NCBI Taxonomy" id="622"/>
    <lineage>
        <taxon>Bacteria</taxon>
        <taxon>Pseudomonadati</taxon>
        <taxon>Pseudomonadota</taxon>
        <taxon>Gammaproteobacteria</taxon>
        <taxon>Enterobacterales</taxon>
        <taxon>Enterobacteriaceae</taxon>
        <taxon>Shigella</taxon>
    </lineage>
</organism>
<sequence>MLRIFIVIIFIFNLSGCGYNDIQTLGQLTIISERYPELKSQELYQNLMVQLEGSENRIAVARGRYIKAIEQYNVTIRKFPAVLTAKVMDYTPKKNYLPDDVAAVSKAPTIDFSQNANAH</sequence>
<keyword evidence="5" id="KW-0472">Membrane</keyword>
<evidence type="ECO:0000256" key="4">
    <source>
        <dbReference type="ARBA" id="ARBA00022989"/>
    </source>
</evidence>
<evidence type="ECO:0008006" key="7">
    <source>
        <dbReference type="Google" id="ProtNLM"/>
    </source>
</evidence>
<proteinExistence type="inferred from homology"/>
<protein>
    <recommendedName>
        <fullName evidence="7">LemA family protein</fullName>
    </recommendedName>
</protein>
<name>A0A403M7Q3_SHIDY</name>